<dbReference type="InterPro" id="IPR017903">
    <property type="entry name" value="COS_domain"/>
</dbReference>
<dbReference type="PANTHER" id="PTHR24099:SF17">
    <property type="entry name" value="TRIPARTITE MOTIF CONTAINING 55"/>
    <property type="match status" value="1"/>
</dbReference>
<keyword evidence="18" id="KW-1185">Reference proteome</keyword>
<dbReference type="CDD" id="cd19832">
    <property type="entry name" value="Bbox2_MuRF2_C-II"/>
    <property type="match status" value="1"/>
</dbReference>
<dbReference type="FunFam" id="3.30.40.10:FF:000014">
    <property type="entry name" value="probable E3 ubiquitin-protein ligase MID2"/>
    <property type="match status" value="1"/>
</dbReference>
<dbReference type="GO" id="GO:0061630">
    <property type="term" value="F:ubiquitin protein ligase activity"/>
    <property type="evidence" value="ECO:0007669"/>
    <property type="project" value="UniProtKB-EC"/>
</dbReference>
<dbReference type="RefSeq" id="XP_021014285.1">
    <property type="nucleotide sequence ID" value="XM_021158626.2"/>
</dbReference>
<evidence type="ECO:0000259" key="15">
    <source>
        <dbReference type="PROSITE" id="PS50089"/>
    </source>
</evidence>
<evidence type="ECO:0000313" key="19">
    <source>
        <dbReference type="RefSeq" id="XP_021014285.1"/>
    </source>
</evidence>
<feature type="region of interest" description="Disordered" evidence="14">
    <location>
        <begin position="325"/>
        <end position="353"/>
    </location>
</feature>
<evidence type="ECO:0000313" key="18">
    <source>
        <dbReference type="Proteomes" id="UP000515126"/>
    </source>
</evidence>
<keyword evidence="9" id="KW-0862">Zinc</keyword>
<keyword evidence="12" id="KW-0539">Nucleus</keyword>
<feature type="compositionally biased region" description="Polar residues" evidence="14">
    <location>
        <begin position="486"/>
        <end position="506"/>
    </location>
</feature>
<evidence type="ECO:0000256" key="9">
    <source>
        <dbReference type="ARBA" id="ARBA00022833"/>
    </source>
</evidence>
<dbReference type="GO" id="GO:0070507">
    <property type="term" value="P:regulation of microtubule cytoskeleton organization"/>
    <property type="evidence" value="ECO:0007669"/>
    <property type="project" value="TreeGrafter"/>
</dbReference>
<dbReference type="PROSITE" id="PS50089">
    <property type="entry name" value="ZF_RING_2"/>
    <property type="match status" value="1"/>
</dbReference>
<dbReference type="SMART" id="SM00184">
    <property type="entry name" value="RING"/>
    <property type="match status" value="1"/>
</dbReference>
<comment type="catalytic activity">
    <reaction evidence="1">
        <text>S-ubiquitinyl-[E2 ubiquitin-conjugating enzyme]-L-cysteine + [acceptor protein]-L-lysine = [E2 ubiquitin-conjugating enzyme]-L-cysteine + N(6)-ubiquitinyl-[acceptor protein]-L-lysine.</text>
        <dbReference type="EC" id="2.3.2.27"/>
    </reaction>
</comment>
<evidence type="ECO:0000256" key="11">
    <source>
        <dbReference type="ARBA" id="ARBA00023179"/>
    </source>
</evidence>
<evidence type="ECO:0000256" key="13">
    <source>
        <dbReference type="PROSITE-ProRule" id="PRU00024"/>
    </source>
</evidence>
<evidence type="ECO:0000256" key="1">
    <source>
        <dbReference type="ARBA" id="ARBA00000900"/>
    </source>
</evidence>
<dbReference type="InterPro" id="IPR027370">
    <property type="entry name" value="Znf-RING_euk"/>
</dbReference>
<evidence type="ECO:0000256" key="4">
    <source>
        <dbReference type="ARBA" id="ARBA00012483"/>
    </source>
</evidence>
<keyword evidence="7" id="KW-0479">Metal-binding</keyword>
<feature type="domain" description="COS" evidence="17">
    <location>
        <begin position="269"/>
        <end position="327"/>
    </location>
</feature>
<feature type="compositionally biased region" description="Low complexity" evidence="14">
    <location>
        <begin position="510"/>
        <end position="520"/>
    </location>
</feature>
<protein>
    <recommendedName>
        <fullName evidence="4">RING-type E3 ubiquitin transferase</fullName>
        <ecNumber evidence="4">2.3.2.27</ecNumber>
    </recommendedName>
</protein>
<dbReference type="AlphaFoldDB" id="A0A6P5PIB5"/>
<dbReference type="CDD" id="cd16760">
    <property type="entry name" value="RING-HC_MuRF2"/>
    <property type="match status" value="1"/>
</dbReference>
<dbReference type="InterPro" id="IPR013083">
    <property type="entry name" value="Znf_RING/FYVE/PHD"/>
</dbReference>
<dbReference type="KEGG" id="mcal:110291456"/>
<feature type="compositionally biased region" description="Polar residues" evidence="14">
    <location>
        <begin position="416"/>
        <end position="428"/>
    </location>
</feature>
<name>A0A6P5PIB5_MUSCR</name>
<reference evidence="19" key="1">
    <citation type="submission" date="2025-08" db="UniProtKB">
        <authorList>
            <consortium name="RefSeq"/>
        </authorList>
    </citation>
    <scope>IDENTIFICATION</scope>
</reference>
<keyword evidence="5" id="KW-0963">Cytoplasm</keyword>
<dbReference type="Proteomes" id="UP000515126">
    <property type="component" value="Chromosome 3"/>
</dbReference>
<evidence type="ECO:0000256" key="3">
    <source>
        <dbReference type="ARBA" id="ARBA00004496"/>
    </source>
</evidence>
<dbReference type="Gene3D" id="1.20.5.170">
    <property type="match status" value="1"/>
</dbReference>
<evidence type="ECO:0000256" key="10">
    <source>
        <dbReference type="ARBA" id="ARBA00023054"/>
    </source>
</evidence>
<feature type="region of interest" description="Disordered" evidence="14">
    <location>
        <begin position="383"/>
        <end position="532"/>
    </location>
</feature>
<dbReference type="Pfam" id="PF00643">
    <property type="entry name" value="zf-B_box"/>
    <property type="match status" value="1"/>
</dbReference>
<feature type="domain" description="B box-type" evidence="16">
    <location>
        <begin position="119"/>
        <end position="161"/>
    </location>
</feature>
<evidence type="ECO:0000256" key="7">
    <source>
        <dbReference type="ARBA" id="ARBA00022723"/>
    </source>
</evidence>
<keyword evidence="10" id="KW-0175">Coiled coil</keyword>
<dbReference type="GO" id="GO:0007249">
    <property type="term" value="P:canonical NF-kappaB signal transduction"/>
    <property type="evidence" value="ECO:0007669"/>
    <property type="project" value="Ensembl"/>
</dbReference>
<dbReference type="GO" id="GO:0008270">
    <property type="term" value="F:zinc ion binding"/>
    <property type="evidence" value="ECO:0007669"/>
    <property type="project" value="UniProtKB-KW"/>
</dbReference>
<dbReference type="SUPFAM" id="SSF57850">
    <property type="entry name" value="RING/U-box"/>
    <property type="match status" value="1"/>
</dbReference>
<evidence type="ECO:0000259" key="17">
    <source>
        <dbReference type="PROSITE" id="PS51262"/>
    </source>
</evidence>
<feature type="compositionally biased region" description="Acidic residues" evidence="14">
    <location>
        <begin position="328"/>
        <end position="353"/>
    </location>
</feature>
<feature type="compositionally biased region" description="Low complexity" evidence="14">
    <location>
        <begin position="474"/>
        <end position="485"/>
    </location>
</feature>
<dbReference type="PROSITE" id="PS00518">
    <property type="entry name" value="ZF_RING_1"/>
    <property type="match status" value="1"/>
</dbReference>
<evidence type="ECO:0000256" key="8">
    <source>
        <dbReference type="ARBA" id="ARBA00022771"/>
    </source>
</evidence>
<evidence type="ECO:0000256" key="2">
    <source>
        <dbReference type="ARBA" id="ARBA00004123"/>
    </source>
</evidence>
<dbReference type="GO" id="GO:0005634">
    <property type="term" value="C:nucleus"/>
    <property type="evidence" value="ECO:0007669"/>
    <property type="project" value="UniProtKB-SubCell"/>
</dbReference>
<dbReference type="SUPFAM" id="SSF57845">
    <property type="entry name" value="B-box zinc-binding domain"/>
    <property type="match status" value="1"/>
</dbReference>
<feature type="domain" description="RING-type" evidence="15">
    <location>
        <begin position="26"/>
        <end position="82"/>
    </location>
</feature>
<evidence type="ECO:0000256" key="6">
    <source>
        <dbReference type="ARBA" id="ARBA00022679"/>
    </source>
</evidence>
<comment type="subcellular location">
    <subcellularLocation>
        <location evidence="3">Cytoplasm</location>
    </subcellularLocation>
    <subcellularLocation>
        <location evidence="2">Nucleus</location>
    </subcellularLocation>
</comment>
<organism evidence="18 19">
    <name type="scientific">Mus caroli</name>
    <name type="common">Ryukyu mouse</name>
    <name type="synonym">Ricefield mouse</name>
    <dbReference type="NCBI Taxonomy" id="10089"/>
    <lineage>
        <taxon>Eukaryota</taxon>
        <taxon>Metazoa</taxon>
        <taxon>Chordata</taxon>
        <taxon>Craniata</taxon>
        <taxon>Vertebrata</taxon>
        <taxon>Euteleostomi</taxon>
        <taxon>Mammalia</taxon>
        <taxon>Eutheria</taxon>
        <taxon>Euarchontoglires</taxon>
        <taxon>Glires</taxon>
        <taxon>Rodentia</taxon>
        <taxon>Myomorpha</taxon>
        <taxon>Muroidea</taxon>
        <taxon>Muridae</taxon>
        <taxon>Murinae</taxon>
        <taxon>Mus</taxon>
        <taxon>Mus</taxon>
    </lineage>
</organism>
<dbReference type="InterPro" id="IPR017907">
    <property type="entry name" value="Znf_RING_CS"/>
</dbReference>
<dbReference type="Pfam" id="PF13445">
    <property type="entry name" value="zf-RING_UBOX"/>
    <property type="match status" value="1"/>
</dbReference>
<dbReference type="InterPro" id="IPR001841">
    <property type="entry name" value="Znf_RING"/>
</dbReference>
<dbReference type="GO" id="GO:1905517">
    <property type="term" value="P:macrophage migration"/>
    <property type="evidence" value="ECO:0007669"/>
    <property type="project" value="Ensembl"/>
</dbReference>
<dbReference type="SMART" id="SM00336">
    <property type="entry name" value="BBOX"/>
    <property type="match status" value="1"/>
</dbReference>
<dbReference type="GO" id="GO:0051607">
    <property type="term" value="P:defense response to virus"/>
    <property type="evidence" value="ECO:0007669"/>
    <property type="project" value="Ensembl"/>
</dbReference>
<dbReference type="FunFam" id="1.20.5.170:FF:000022">
    <property type="entry name" value="Tripartite motif containing 55"/>
    <property type="match status" value="1"/>
</dbReference>
<dbReference type="PROSITE" id="PS51262">
    <property type="entry name" value="COS"/>
    <property type="match status" value="1"/>
</dbReference>
<evidence type="ECO:0000256" key="5">
    <source>
        <dbReference type="ARBA" id="ARBA00022490"/>
    </source>
</evidence>
<dbReference type="GeneID" id="110291456"/>
<dbReference type="GO" id="GO:0042116">
    <property type="term" value="P:macrophage activation"/>
    <property type="evidence" value="ECO:0007669"/>
    <property type="project" value="Ensembl"/>
</dbReference>
<gene>
    <name evidence="19" type="primary">Trim55</name>
</gene>
<keyword evidence="8 13" id="KW-0863">Zinc-finger</keyword>
<dbReference type="Gene3D" id="3.30.40.10">
    <property type="entry name" value="Zinc/RING finger domain, C3HC4 (zinc finger)"/>
    <property type="match status" value="1"/>
</dbReference>
<dbReference type="EC" id="2.3.2.27" evidence="4"/>
<evidence type="ECO:0000256" key="12">
    <source>
        <dbReference type="ARBA" id="ARBA00023242"/>
    </source>
</evidence>
<dbReference type="GO" id="GO:0030674">
    <property type="term" value="F:protein-macromolecule adaptor activity"/>
    <property type="evidence" value="ECO:0007669"/>
    <property type="project" value="Ensembl"/>
</dbReference>
<proteinExistence type="predicted"/>
<evidence type="ECO:0000256" key="14">
    <source>
        <dbReference type="SAM" id="MobiDB-lite"/>
    </source>
</evidence>
<dbReference type="CTD" id="84675"/>
<dbReference type="GO" id="GO:0002523">
    <property type="term" value="P:leukocyte migration involved in inflammatory response"/>
    <property type="evidence" value="ECO:0007669"/>
    <property type="project" value="Ensembl"/>
</dbReference>
<keyword evidence="11" id="KW-0514">Muscle protein</keyword>
<dbReference type="PANTHER" id="PTHR24099">
    <property type="entry name" value="E3 UBIQUITIN-PROTEIN LIGASE TRIM36-RELATED"/>
    <property type="match status" value="1"/>
</dbReference>
<accession>A0A6P5PIB5</accession>
<dbReference type="Gene3D" id="3.30.160.60">
    <property type="entry name" value="Classic Zinc Finger"/>
    <property type="match status" value="1"/>
</dbReference>
<dbReference type="InterPro" id="IPR050617">
    <property type="entry name" value="E3_ligase_FN3/SPRY"/>
</dbReference>
<dbReference type="PROSITE" id="PS50119">
    <property type="entry name" value="ZF_BBOX"/>
    <property type="match status" value="1"/>
</dbReference>
<dbReference type="GO" id="GO:0070534">
    <property type="term" value="P:protein K63-linked ubiquitination"/>
    <property type="evidence" value="ECO:0007669"/>
    <property type="project" value="Ensembl"/>
</dbReference>
<dbReference type="GO" id="GO:0042802">
    <property type="term" value="F:identical protein binding"/>
    <property type="evidence" value="ECO:0007669"/>
    <property type="project" value="Ensembl"/>
</dbReference>
<dbReference type="InterPro" id="IPR000315">
    <property type="entry name" value="Znf_B-box"/>
</dbReference>
<dbReference type="GO" id="GO:1901224">
    <property type="term" value="P:positive regulation of non-canonical NF-kappaB signal transduction"/>
    <property type="evidence" value="ECO:0007669"/>
    <property type="project" value="Ensembl"/>
</dbReference>
<dbReference type="FunFam" id="3.30.160.60:FF:000140">
    <property type="entry name" value="Tripartite motif containing 55"/>
    <property type="match status" value="1"/>
</dbReference>
<keyword evidence="6" id="KW-0808">Transferase</keyword>
<dbReference type="GO" id="GO:0005737">
    <property type="term" value="C:cytoplasm"/>
    <property type="evidence" value="ECO:0007669"/>
    <property type="project" value="UniProtKB-SubCell"/>
</dbReference>
<dbReference type="GO" id="GO:0050904">
    <property type="term" value="P:diapedesis"/>
    <property type="evidence" value="ECO:0007669"/>
    <property type="project" value="Ensembl"/>
</dbReference>
<dbReference type="GO" id="GO:0070936">
    <property type="term" value="P:protein K48-linked ubiquitination"/>
    <property type="evidence" value="ECO:0007669"/>
    <property type="project" value="Ensembl"/>
</dbReference>
<evidence type="ECO:0000259" key="16">
    <source>
        <dbReference type="PROSITE" id="PS50119"/>
    </source>
</evidence>
<sequence length="545" mass="60081">MSTSLNYKSFSKEQQTMDNLEKQLICPICLEMFTKPVVILPCQHNLCRKCASDIFQASNPYLPTRGGTTVASGGRFRCPSCRHEVVLDRHGVYGLQRNLLVENIIDIYKQESTRPEKKLDQPMCEEHEEERINIYCLNCEVPTCSLCKVFGAHKDCQVAPLTHVFQRQKSELSDGIAVLVGSNDRVQGVISQLEDTCKTIEECCRKQKQDLCEKFDHLYGILEERKTEMTQAITRTQEEKLEHVRTLIRKYSDHLENVSKLVESGIQFMDEPEMAVFLQNAKTLLQKIVEASKAFQMEKLEQGYEIMSNFTVNLNREEKIIREIDFSREEEDEEDAGEIDEEGEGEDAVEVEEAENVQIASSGEVETLEEAAEPSQLAAELQVAPEPLPSSSPEPLSSMPPAADVLLTQGEVVPIGSQQTTQSETSGPSAAETADPLFYPSWYKGQSRKTSSNPPCTHGSEGLGQIGPLGTEDSSVQSAEVAEAATNEQAAVSGKESSSTAATSQIGFEAPSPQAQSAALGSGGGADPEPARHVFSFSWLNSLNE</sequence>